<dbReference type="InterPro" id="IPR052933">
    <property type="entry name" value="DNA_Protect_Modify"/>
</dbReference>
<keyword evidence="1" id="KW-0067">ATP-binding</keyword>
<dbReference type="PANTHER" id="PTHR41313:SF1">
    <property type="entry name" value="DNA METHYLASE ADENINE-SPECIFIC DOMAIN-CONTAINING PROTEIN"/>
    <property type="match status" value="1"/>
</dbReference>
<dbReference type="GO" id="GO:0004386">
    <property type="term" value="F:helicase activity"/>
    <property type="evidence" value="ECO:0007669"/>
    <property type="project" value="UniProtKB-KW"/>
</dbReference>
<accession>K1RW20</accession>
<keyword evidence="1" id="KW-0347">Helicase</keyword>
<organism evidence="1">
    <name type="scientific">human gut metagenome</name>
    <dbReference type="NCBI Taxonomy" id="408170"/>
    <lineage>
        <taxon>unclassified sequences</taxon>
        <taxon>metagenomes</taxon>
        <taxon>organismal metagenomes</taxon>
    </lineage>
</organism>
<feature type="non-terminal residue" evidence="1">
    <location>
        <position position="185"/>
    </location>
</feature>
<name>K1RW20_9ZZZZ</name>
<evidence type="ECO:0000313" key="1">
    <source>
        <dbReference type="EMBL" id="EKC47524.1"/>
    </source>
</evidence>
<proteinExistence type="predicted"/>
<keyword evidence="1" id="KW-0547">Nucleotide-binding</keyword>
<dbReference type="PANTHER" id="PTHR41313">
    <property type="entry name" value="ADENINE-SPECIFIC METHYLTRANSFERASE"/>
    <property type="match status" value="1"/>
</dbReference>
<keyword evidence="1" id="KW-0378">Hydrolase</keyword>
<protein>
    <submittedName>
        <fullName evidence="1">DNA and RNA helicase</fullName>
    </submittedName>
</protein>
<dbReference type="AlphaFoldDB" id="K1RW20"/>
<reference evidence="1" key="1">
    <citation type="journal article" date="2013" name="Environ. Microbiol.">
        <title>Microbiota from the distal guts of lean and obese adolescents exhibit partial functional redundancy besides clear differences in community structure.</title>
        <authorList>
            <person name="Ferrer M."/>
            <person name="Ruiz A."/>
            <person name="Lanza F."/>
            <person name="Haange S.B."/>
            <person name="Oberbach A."/>
            <person name="Till H."/>
            <person name="Bargiela R."/>
            <person name="Campoy C."/>
            <person name="Segura M.T."/>
            <person name="Richter M."/>
            <person name="von Bergen M."/>
            <person name="Seifert J."/>
            <person name="Suarez A."/>
        </authorList>
    </citation>
    <scope>NUCLEOTIDE SEQUENCE</scope>
</reference>
<dbReference type="EMBL" id="AJWZ01010759">
    <property type="protein sequence ID" value="EKC47524.1"/>
    <property type="molecule type" value="Genomic_DNA"/>
</dbReference>
<sequence>SNHYVTADEYLSGNVREKLKIAKQYAYEDSSYQINVEYLNKVIPKDIPPTEISVRIGATWIPEDVITEFILDLIDAGYYARRDVKVHYSDVTGEWNIANKSCDRNTIAVTSTYGTNRANAYRLIEDALNLRDTKIFDYVYDEENKKKPVLNKKETAIAQAKQDKIKQVFQDWIWQDQDRRERLTR</sequence>
<comment type="caution">
    <text evidence="1">The sequence shown here is derived from an EMBL/GenBank/DDBJ whole genome shotgun (WGS) entry which is preliminary data.</text>
</comment>
<feature type="non-terminal residue" evidence="1">
    <location>
        <position position="1"/>
    </location>
</feature>
<gene>
    <name evidence="1" type="ORF">OBE_15664</name>
</gene>